<dbReference type="RefSeq" id="WP_132817074.1">
    <property type="nucleotide sequence ID" value="NZ_SMKI01000053.1"/>
</dbReference>
<dbReference type="AlphaFoldDB" id="A0A4R4TI99"/>
<name>A0A4R4TI99_9ACTN</name>
<dbReference type="EMBL" id="SMKI01000053">
    <property type="protein sequence ID" value="TDC77461.1"/>
    <property type="molecule type" value="Genomic_DNA"/>
</dbReference>
<evidence type="ECO:0000313" key="1">
    <source>
        <dbReference type="EMBL" id="TDC77461.1"/>
    </source>
</evidence>
<evidence type="ECO:0000313" key="2">
    <source>
        <dbReference type="Proteomes" id="UP000295345"/>
    </source>
</evidence>
<accession>A0A4R4TI99</accession>
<organism evidence="1 2">
    <name type="scientific">Streptomyces hainanensis</name>
    <dbReference type="NCBI Taxonomy" id="402648"/>
    <lineage>
        <taxon>Bacteria</taxon>
        <taxon>Bacillati</taxon>
        <taxon>Actinomycetota</taxon>
        <taxon>Actinomycetes</taxon>
        <taxon>Kitasatosporales</taxon>
        <taxon>Streptomycetaceae</taxon>
        <taxon>Streptomyces</taxon>
    </lineage>
</organism>
<dbReference type="Proteomes" id="UP000295345">
    <property type="component" value="Unassembled WGS sequence"/>
</dbReference>
<reference evidence="1 2" key="1">
    <citation type="submission" date="2019-03" db="EMBL/GenBank/DDBJ databases">
        <title>Draft genome sequences of novel Actinobacteria.</title>
        <authorList>
            <person name="Sahin N."/>
            <person name="Ay H."/>
            <person name="Saygin H."/>
        </authorList>
    </citation>
    <scope>NUCLEOTIDE SEQUENCE [LARGE SCALE GENOMIC DNA]</scope>
    <source>
        <strain evidence="1 2">DSM 41900</strain>
    </source>
</reference>
<comment type="caution">
    <text evidence="1">The sequence shown here is derived from an EMBL/GenBank/DDBJ whole genome shotgun (WGS) entry which is preliminary data.</text>
</comment>
<dbReference type="OrthoDB" id="4221613at2"/>
<gene>
    <name evidence="1" type="ORF">E1283_07305</name>
</gene>
<keyword evidence="2" id="KW-1185">Reference proteome</keyword>
<protein>
    <submittedName>
        <fullName evidence="1">Uncharacterized protein</fullName>
    </submittedName>
</protein>
<sequence length="129" mass="13478">MIQQHLVIDQPTLLALGSGNRNASTLIHHAGLDSSTRLWVPVLCVLEADRERHGVAAHVGALEVLNAVDLTFSDILAVSQLCAAGLTPGIAHAVQVAAPSFERPEGAIVATIAPDAYQGTGARVMDLNK</sequence>
<proteinExistence type="predicted"/>